<evidence type="ECO:0000313" key="2">
    <source>
        <dbReference type="EMBL" id="KAK1938696.1"/>
    </source>
</evidence>
<accession>A0AAD9GHR8</accession>
<sequence>MVKPRGRSDPVTTTKGAAKVEKVKPVERTITVVPAEDDVKDCASVEPTVMFEEYDIRKDATPTENDPADLFNCKSYMFTEETYTESNDSHGTSPTYVVEEFDETNSGNFLQTFKTLVDISINSNNDCLGSISSTSDDENDGNNAPFDILGPIRTTSYNIMKTSTRFLSGMLTDDSKSQATESETKSKDVEAPESSWSIDRLTKWL</sequence>
<comment type="caution">
    <text evidence="2">The sequence shown here is derived from an EMBL/GenBank/DDBJ whole genome shotgun (WGS) entry which is preliminary data.</text>
</comment>
<gene>
    <name evidence="2" type="ORF">X943_003473</name>
</gene>
<evidence type="ECO:0000313" key="3">
    <source>
        <dbReference type="Proteomes" id="UP001195914"/>
    </source>
</evidence>
<reference evidence="2" key="2">
    <citation type="submission" date="2021-05" db="EMBL/GenBank/DDBJ databases">
        <authorList>
            <person name="Pain A."/>
        </authorList>
    </citation>
    <scope>NUCLEOTIDE SEQUENCE</scope>
    <source>
        <strain evidence="2">1802A</strain>
    </source>
</reference>
<dbReference type="AlphaFoldDB" id="A0AAD9GHR8"/>
<protein>
    <submittedName>
        <fullName evidence="2">Uncharacterized protein</fullName>
    </submittedName>
</protein>
<keyword evidence="3" id="KW-1185">Reference proteome</keyword>
<reference evidence="2" key="1">
    <citation type="journal article" date="2014" name="Nucleic Acids Res.">
        <title>The evolutionary dynamics of variant antigen genes in Babesia reveal a history of genomic innovation underlying host-parasite interaction.</title>
        <authorList>
            <person name="Jackson A.P."/>
            <person name="Otto T.D."/>
            <person name="Darby A."/>
            <person name="Ramaprasad A."/>
            <person name="Xia D."/>
            <person name="Echaide I.E."/>
            <person name="Farber M."/>
            <person name="Gahlot S."/>
            <person name="Gamble J."/>
            <person name="Gupta D."/>
            <person name="Gupta Y."/>
            <person name="Jackson L."/>
            <person name="Malandrin L."/>
            <person name="Malas T.B."/>
            <person name="Moussa E."/>
            <person name="Nair M."/>
            <person name="Reid A.J."/>
            <person name="Sanders M."/>
            <person name="Sharma J."/>
            <person name="Tracey A."/>
            <person name="Quail M.A."/>
            <person name="Weir W."/>
            <person name="Wastling J.M."/>
            <person name="Hall N."/>
            <person name="Willadsen P."/>
            <person name="Lingelbach K."/>
            <person name="Shiels B."/>
            <person name="Tait A."/>
            <person name="Berriman M."/>
            <person name="Allred D.R."/>
            <person name="Pain A."/>
        </authorList>
    </citation>
    <scope>NUCLEOTIDE SEQUENCE</scope>
    <source>
        <strain evidence="2">1802A</strain>
    </source>
</reference>
<name>A0AAD9GHR8_BABDI</name>
<organism evidence="2 3">
    <name type="scientific">Babesia divergens</name>
    <dbReference type="NCBI Taxonomy" id="32595"/>
    <lineage>
        <taxon>Eukaryota</taxon>
        <taxon>Sar</taxon>
        <taxon>Alveolata</taxon>
        <taxon>Apicomplexa</taxon>
        <taxon>Aconoidasida</taxon>
        <taxon>Piroplasmida</taxon>
        <taxon>Babesiidae</taxon>
        <taxon>Babesia</taxon>
    </lineage>
</organism>
<proteinExistence type="predicted"/>
<dbReference type="EMBL" id="JAHBMH010000024">
    <property type="protein sequence ID" value="KAK1938696.1"/>
    <property type="molecule type" value="Genomic_DNA"/>
</dbReference>
<dbReference type="Proteomes" id="UP001195914">
    <property type="component" value="Unassembled WGS sequence"/>
</dbReference>
<evidence type="ECO:0000256" key="1">
    <source>
        <dbReference type="SAM" id="MobiDB-lite"/>
    </source>
</evidence>
<feature type="region of interest" description="Disordered" evidence="1">
    <location>
        <begin position="171"/>
        <end position="205"/>
    </location>
</feature>